<feature type="compositionally biased region" description="Acidic residues" evidence="22">
    <location>
        <begin position="91"/>
        <end position="102"/>
    </location>
</feature>
<feature type="compositionally biased region" description="Polar residues" evidence="22">
    <location>
        <begin position="559"/>
        <end position="573"/>
    </location>
</feature>
<dbReference type="SUPFAM" id="SSF50729">
    <property type="entry name" value="PH domain-like"/>
    <property type="match status" value="1"/>
</dbReference>
<dbReference type="InterPro" id="IPR048065">
    <property type="entry name" value="ATG26_PH_GRAM2"/>
</dbReference>
<reference evidence="24" key="1">
    <citation type="submission" date="2018-03" db="EMBL/GenBank/DDBJ databases">
        <authorList>
            <person name="Guldener U."/>
        </authorList>
    </citation>
    <scope>NUCLEOTIDE SEQUENCE</scope>
</reference>
<dbReference type="GO" id="GO:0016020">
    <property type="term" value="C:membrane"/>
    <property type="evidence" value="ECO:0007669"/>
    <property type="project" value="UniProtKB-SubCell"/>
</dbReference>
<evidence type="ECO:0000256" key="16">
    <source>
        <dbReference type="ARBA" id="ARBA00023166"/>
    </source>
</evidence>
<dbReference type="FunFam" id="3.40.50.2000:FF:000009">
    <property type="entry name" value="Sterol 3-beta-glucosyltransferase UGT80A2"/>
    <property type="match status" value="1"/>
</dbReference>
<dbReference type="InterPro" id="IPR002213">
    <property type="entry name" value="UDP_glucos_trans"/>
</dbReference>
<comment type="subcellular location">
    <subcellularLocation>
        <location evidence="2">Cytoplasm</location>
    </subcellularLocation>
    <subcellularLocation>
        <location evidence="1">Membrane</location>
        <topology evidence="1">Peripheral membrane protein</topology>
    </subcellularLocation>
</comment>
<name>A0AAE8N322_9PEZI</name>
<feature type="domain" description="PH" evidence="23">
    <location>
        <begin position="293"/>
        <end position="389"/>
    </location>
</feature>
<keyword evidence="15" id="KW-0472">Membrane</keyword>
<evidence type="ECO:0000256" key="21">
    <source>
        <dbReference type="ARBA" id="ARBA00059773"/>
    </source>
</evidence>
<keyword evidence="13" id="KW-0756">Sterol biosynthesis</keyword>
<feature type="compositionally biased region" description="Polar residues" evidence="22">
    <location>
        <begin position="582"/>
        <end position="592"/>
    </location>
</feature>
<dbReference type="GO" id="GO:0005737">
    <property type="term" value="C:cytoplasm"/>
    <property type="evidence" value="ECO:0007669"/>
    <property type="project" value="UniProtKB-SubCell"/>
</dbReference>
<feature type="compositionally biased region" description="Basic and acidic residues" evidence="22">
    <location>
        <begin position="1381"/>
        <end position="1390"/>
    </location>
</feature>
<keyword evidence="25" id="KW-1185">Reference proteome</keyword>
<keyword evidence="9" id="KW-0808">Transferase</keyword>
<evidence type="ECO:0000256" key="6">
    <source>
        <dbReference type="ARBA" id="ARBA00022490"/>
    </source>
</evidence>
<gene>
    <name evidence="24" type="ORF">DNG_08203</name>
</gene>
<comment type="catalytic activity">
    <reaction evidence="19">
        <text>ergosterol + UDP-alpha-D-glucose = ergosteryl 3-beta-D-glucoside + UDP + H(+)</text>
        <dbReference type="Rhea" id="RHEA:61836"/>
        <dbReference type="ChEBI" id="CHEBI:15378"/>
        <dbReference type="ChEBI" id="CHEBI:16933"/>
        <dbReference type="ChEBI" id="CHEBI:52973"/>
        <dbReference type="ChEBI" id="CHEBI:58223"/>
        <dbReference type="ChEBI" id="CHEBI:58885"/>
    </reaction>
    <physiologicalReaction direction="left-to-right" evidence="19">
        <dbReference type="Rhea" id="RHEA:61837"/>
    </physiologicalReaction>
</comment>
<keyword evidence="11" id="KW-0752">Steroid biosynthesis</keyword>
<dbReference type="Pfam" id="PF00169">
    <property type="entry name" value="PH"/>
    <property type="match status" value="1"/>
</dbReference>
<dbReference type="InterPro" id="IPR048066">
    <property type="entry name" value="ATG26_PH_GRAM1"/>
</dbReference>
<feature type="compositionally biased region" description="Basic residues" evidence="22">
    <location>
        <begin position="18"/>
        <end position="28"/>
    </location>
</feature>
<dbReference type="FunFam" id="2.30.29.30:FF:000303">
    <property type="entry name" value="Sterol 3-beta-glucosyltransferase"/>
    <property type="match status" value="1"/>
</dbReference>
<dbReference type="PANTHER" id="PTHR48050:SF25">
    <property type="entry name" value="STEROL 3-BETA-GLUCOSYLTRANSFERASE"/>
    <property type="match status" value="1"/>
</dbReference>
<evidence type="ECO:0000256" key="1">
    <source>
        <dbReference type="ARBA" id="ARBA00004170"/>
    </source>
</evidence>
<evidence type="ECO:0000256" key="15">
    <source>
        <dbReference type="ARBA" id="ARBA00023136"/>
    </source>
</evidence>
<evidence type="ECO:0000256" key="14">
    <source>
        <dbReference type="ARBA" id="ARBA00023098"/>
    </source>
</evidence>
<evidence type="ECO:0000256" key="11">
    <source>
        <dbReference type="ARBA" id="ARBA00022955"/>
    </source>
</evidence>
<dbReference type="Gene3D" id="3.40.50.2000">
    <property type="entry name" value="Glycogen Phosphorylase B"/>
    <property type="match status" value="2"/>
</dbReference>
<dbReference type="SMART" id="SM00233">
    <property type="entry name" value="PH"/>
    <property type="match status" value="1"/>
</dbReference>
<dbReference type="GO" id="GO:0016906">
    <property type="term" value="F:sterol 3-beta-glucosyltransferase activity"/>
    <property type="evidence" value="ECO:0007669"/>
    <property type="project" value="UniProtKB-EC"/>
</dbReference>
<dbReference type="GO" id="GO:0006914">
    <property type="term" value="P:autophagy"/>
    <property type="evidence" value="ECO:0007669"/>
    <property type="project" value="UniProtKB-KW"/>
</dbReference>
<feature type="region of interest" description="Disordered" evidence="22">
    <location>
        <begin position="473"/>
        <end position="516"/>
    </location>
</feature>
<evidence type="ECO:0000256" key="9">
    <source>
        <dbReference type="ARBA" id="ARBA00022679"/>
    </source>
</evidence>
<evidence type="ECO:0000256" key="10">
    <source>
        <dbReference type="ARBA" id="ARBA00022737"/>
    </source>
</evidence>
<evidence type="ECO:0000256" key="5">
    <source>
        <dbReference type="ARBA" id="ARBA00017894"/>
    </source>
</evidence>
<evidence type="ECO:0000256" key="20">
    <source>
        <dbReference type="ARBA" id="ARBA00049453"/>
    </source>
</evidence>
<dbReference type="PROSITE" id="PS50003">
    <property type="entry name" value="PH_DOMAIN"/>
    <property type="match status" value="1"/>
</dbReference>
<keyword evidence="17" id="KW-0753">Steroid metabolism</keyword>
<dbReference type="EC" id="2.4.1.173" evidence="4"/>
<protein>
    <recommendedName>
        <fullName evidence="5">Sterol 3-beta-glucosyltransferase</fullName>
        <ecNumber evidence="4">2.4.1.173</ecNumber>
    </recommendedName>
    <alternativeName>
        <fullName evidence="18">Autophagy-related protein 26</fullName>
    </alternativeName>
</protein>
<dbReference type="FunFam" id="3.40.50.2000:FF:000029">
    <property type="entry name" value="Sterol 3-beta-glucosyltransferase"/>
    <property type="match status" value="1"/>
</dbReference>
<evidence type="ECO:0000256" key="4">
    <source>
        <dbReference type="ARBA" id="ARBA00012650"/>
    </source>
</evidence>
<evidence type="ECO:0000256" key="3">
    <source>
        <dbReference type="ARBA" id="ARBA00006962"/>
    </source>
</evidence>
<evidence type="ECO:0000256" key="12">
    <source>
        <dbReference type="ARBA" id="ARBA00023006"/>
    </source>
</evidence>
<dbReference type="InterPro" id="IPR011993">
    <property type="entry name" value="PH-like_dom_sf"/>
</dbReference>
<evidence type="ECO:0000256" key="17">
    <source>
        <dbReference type="ARBA" id="ARBA00023221"/>
    </source>
</evidence>
<dbReference type="Pfam" id="PF02893">
    <property type="entry name" value="GRAM"/>
    <property type="match status" value="2"/>
</dbReference>
<feature type="compositionally biased region" description="Polar residues" evidence="22">
    <location>
        <begin position="611"/>
        <end position="634"/>
    </location>
</feature>
<keyword evidence="10" id="KW-0677">Repeat</keyword>
<feature type="region of interest" description="Disordered" evidence="22">
    <location>
        <begin position="745"/>
        <end position="766"/>
    </location>
</feature>
<dbReference type="Pfam" id="PF03033">
    <property type="entry name" value="Glyco_transf_28"/>
    <property type="match status" value="1"/>
</dbReference>
<dbReference type="Proteomes" id="UP001187682">
    <property type="component" value="Unassembled WGS sequence"/>
</dbReference>
<dbReference type="Gene3D" id="2.30.29.30">
    <property type="entry name" value="Pleckstrin-homology domain (PH domain)/Phosphotyrosine-binding domain (PTB)"/>
    <property type="match status" value="3"/>
</dbReference>
<evidence type="ECO:0000256" key="13">
    <source>
        <dbReference type="ARBA" id="ARBA00023011"/>
    </source>
</evidence>
<dbReference type="EMBL" id="ONZQ02000013">
    <property type="protein sequence ID" value="SPO05516.1"/>
    <property type="molecule type" value="Genomic_DNA"/>
</dbReference>
<dbReference type="InterPro" id="IPR050426">
    <property type="entry name" value="Glycosyltransferase_28"/>
</dbReference>
<evidence type="ECO:0000259" key="23">
    <source>
        <dbReference type="PROSITE" id="PS50003"/>
    </source>
</evidence>
<dbReference type="InterPro" id="IPR001849">
    <property type="entry name" value="PH_domain"/>
</dbReference>
<dbReference type="CDD" id="cd13216">
    <property type="entry name" value="PH-GRAM2_AGT26"/>
    <property type="match status" value="1"/>
</dbReference>
<evidence type="ECO:0000256" key="19">
    <source>
        <dbReference type="ARBA" id="ARBA00047886"/>
    </source>
</evidence>
<dbReference type="InterPro" id="IPR004182">
    <property type="entry name" value="GRAM"/>
</dbReference>
<sequence>MAPPGDAPQPEDGPKARQVSRKLFKRRPKDPATSVEMPERLKYADDTGDEVISATSDGPTMYMDMNQSIFGLIAAAGSRLDPTDRFHPPESSDEDDDADESSAADADSEHVARTTVLARHAKSPKSTDDKQKHKKHRSRLSEHKLLRSLPALPRLAKSRLSRHQTKSSAKSSSTPSDSKSDADESAAQSTDVADDTRLAPVMSRMLEARAEMAARPSFDLERLSGEAVPDSDAEGDVSPLARKLKEIFEFAEPEEVIEEYPCWLLQSVLLQGFMYVTTNHICFYAYLPKKGDDVAKSGYLSKSGRRNPKYNRYWFRLKGDVLSYYPDTTNVYFPNGQIDLRYAISVNISDKDKEGLHFTVSTNHRTYHLRADSAPSAKEWVKAIQRVIFRSHNDGDSVKISLPIQNIIDIEDIQMLEFADTCKIRVLDNDETFVLDEYYFSFFNNGKDAINILKILAEDSAARHQGAPTIPVLAHRHDSPKDKPEILEAHKPREAVRATLFPQRPSRTASPRGSADVSRASFDAFKQFGSCRKSLDVASNIQETPPRRSFSGARRSQDQVRQSIDQPRSLSQSRHTDAKNTPGRQTSSESFVQSIDDPSISALVMSASDDPSASQILQGSEVFQSPTIRRSGSPSAAKDEDQSTKSLQARLPSSTTPVPRNTVHHAATTGSLPNRGDQELVDDEVPGTPSLQNIAKMSAYPLQRAGAFALYLNSTSRKMSSLLASESMGYVEKVSGMWKGGRKHYEKPHALRTGDDDDEDDSDGAKHASANERFRTHFALPETEKLQAAYFGHLFRVLPLYGKIYISDHYLCFRSLLIGTRTKLILPLKDIENVNKEKGFTFGYSGLVMVIRGHEELFFEFSKSDIRDDCTVTLLQALEKSRYLKESGVLDSTEQLDADVAKAERDALLNEREGDDDTDCQLEAPQVPPDGPPLLFGDGKTSMLDFKPAAPMKITCLTIGSRGDVQPYIALCKGLIREGHKPRIATHDEFKDWIEGHGIEFAKVEGDPGELMRLCIEHGTFTWSFLREANSAFRGWLDELLGSAWTACQGSDLIIESPSAMAGIHIAEALGVPYFRAFTMPWTRTRAYPHAFIMPETKMGGAYNVTSYVLFDNVFWKATAYQINRWRRNTLKLPNTSLEKLQPNKVPFMYNFSPSVVAPPIDFSDWIRVTGYWFLDEATKWTPPKELTDFIEKAKRDGKKLVYVGFGSIIVKDPAKMTQEVIDAVHAADVRCVLSKGWSDRLTKDGPPAVADEPPMPPEIHVIKSAPHDWLFTHMDAAAHHGGSGTTGASLRAGIPTIIRPFFGDQFFFGSRVEDLGVGIWLRKWGANSFGRALWEATHNERMIIRAKALGQKIRKENGVETAIKCIYRDLEYARSLIKKKPAEGEPHKDDDDDEPGEESWTFVGRDEPDPEMLTRRLSDLYPGLEH</sequence>
<dbReference type="InterPro" id="IPR004276">
    <property type="entry name" value="GlycoTrans_28_N"/>
</dbReference>
<feature type="compositionally biased region" description="Low complexity" evidence="22">
    <location>
        <begin position="166"/>
        <end position="177"/>
    </location>
</feature>
<dbReference type="FunFam" id="2.30.29.30:FF:000391">
    <property type="entry name" value="Sterol 3-beta-glucosyltransferase"/>
    <property type="match status" value="1"/>
</dbReference>
<proteinExistence type="inferred from homology"/>
<evidence type="ECO:0000313" key="24">
    <source>
        <dbReference type="EMBL" id="SPO05516.1"/>
    </source>
</evidence>
<feature type="region of interest" description="Disordered" evidence="22">
    <location>
        <begin position="537"/>
        <end position="592"/>
    </location>
</feature>
<dbReference type="SMART" id="SM00568">
    <property type="entry name" value="GRAM"/>
    <property type="match status" value="2"/>
</dbReference>
<comment type="caution">
    <text evidence="24">The sequence shown here is derived from an EMBL/GenBank/DDBJ whole genome shotgun (WGS) entry which is preliminary data.</text>
</comment>
<feature type="compositionally biased region" description="Basic and acidic residues" evidence="22">
    <location>
        <begin position="1405"/>
        <end position="1427"/>
    </location>
</feature>
<dbReference type="InterPro" id="IPR010610">
    <property type="entry name" value="EryCIII-like_C"/>
</dbReference>
<evidence type="ECO:0000256" key="7">
    <source>
        <dbReference type="ARBA" id="ARBA00022516"/>
    </source>
</evidence>
<feature type="compositionally biased region" description="Basic and acidic residues" evidence="22">
    <location>
        <begin position="81"/>
        <end position="90"/>
    </location>
</feature>
<comment type="catalytic activity">
    <reaction evidence="20">
        <text>a sterol + UDP-alpha-D-glucose = a sterol 3-beta-D-glucoside + UDP + H(+)</text>
        <dbReference type="Rhea" id="RHEA:22724"/>
        <dbReference type="ChEBI" id="CHEBI:15378"/>
        <dbReference type="ChEBI" id="CHEBI:15889"/>
        <dbReference type="ChEBI" id="CHEBI:37424"/>
        <dbReference type="ChEBI" id="CHEBI:58223"/>
        <dbReference type="ChEBI" id="CHEBI:58885"/>
        <dbReference type="EC" id="2.4.1.173"/>
    </reaction>
    <physiologicalReaction direction="left-to-right" evidence="20">
        <dbReference type="Rhea" id="RHEA:22725"/>
    </physiologicalReaction>
</comment>
<dbReference type="GO" id="GO:0016126">
    <property type="term" value="P:sterol biosynthetic process"/>
    <property type="evidence" value="ECO:0007669"/>
    <property type="project" value="UniProtKB-KW"/>
</dbReference>
<comment type="function">
    <text evidence="21">Sterol glycosyltransferase responsible for the glycosylation of ergosterol to form ergosterol-glucoside.</text>
</comment>
<dbReference type="CDD" id="cd03784">
    <property type="entry name" value="GT1_Gtf-like"/>
    <property type="match status" value="1"/>
</dbReference>
<keyword evidence="8" id="KW-0328">Glycosyltransferase</keyword>
<dbReference type="PANTHER" id="PTHR48050">
    <property type="entry name" value="STEROL 3-BETA-GLUCOSYLTRANSFERASE"/>
    <property type="match status" value="1"/>
</dbReference>
<feature type="compositionally biased region" description="Basic residues" evidence="22">
    <location>
        <begin position="156"/>
        <end position="165"/>
    </location>
</feature>
<feature type="compositionally biased region" description="Polar residues" evidence="22">
    <location>
        <begin position="644"/>
        <end position="659"/>
    </location>
</feature>
<dbReference type="GO" id="GO:0005975">
    <property type="term" value="P:carbohydrate metabolic process"/>
    <property type="evidence" value="ECO:0007669"/>
    <property type="project" value="InterPro"/>
</dbReference>
<organism evidence="24 25">
    <name type="scientific">Cephalotrichum gorgonifer</name>
    <dbReference type="NCBI Taxonomy" id="2041049"/>
    <lineage>
        <taxon>Eukaryota</taxon>
        <taxon>Fungi</taxon>
        <taxon>Dikarya</taxon>
        <taxon>Ascomycota</taxon>
        <taxon>Pezizomycotina</taxon>
        <taxon>Sordariomycetes</taxon>
        <taxon>Hypocreomycetidae</taxon>
        <taxon>Microascales</taxon>
        <taxon>Microascaceae</taxon>
        <taxon>Cephalotrichum</taxon>
    </lineage>
</organism>
<feature type="region of interest" description="Disordered" evidence="22">
    <location>
        <begin position="79"/>
        <end position="198"/>
    </location>
</feature>
<dbReference type="CDD" id="cd13215">
    <property type="entry name" value="PH-GRAM1_AGT26"/>
    <property type="match status" value="1"/>
</dbReference>
<dbReference type="Pfam" id="PF06722">
    <property type="entry name" value="EryCIII-like_C"/>
    <property type="match status" value="1"/>
</dbReference>
<feature type="region of interest" description="Disordered" evidence="22">
    <location>
        <begin position="1"/>
        <end position="61"/>
    </location>
</feature>
<evidence type="ECO:0000256" key="22">
    <source>
        <dbReference type="SAM" id="MobiDB-lite"/>
    </source>
</evidence>
<evidence type="ECO:0000256" key="8">
    <source>
        <dbReference type="ARBA" id="ARBA00022676"/>
    </source>
</evidence>
<dbReference type="SUPFAM" id="SSF53756">
    <property type="entry name" value="UDP-Glycosyltransferase/glycogen phosphorylase"/>
    <property type="match status" value="1"/>
</dbReference>
<keyword evidence="14" id="KW-0443">Lipid metabolism</keyword>
<feature type="region of interest" description="Disordered" evidence="22">
    <location>
        <begin position="611"/>
        <end position="680"/>
    </location>
</feature>
<evidence type="ECO:0000256" key="2">
    <source>
        <dbReference type="ARBA" id="ARBA00004496"/>
    </source>
</evidence>
<evidence type="ECO:0000313" key="25">
    <source>
        <dbReference type="Proteomes" id="UP001187682"/>
    </source>
</evidence>
<feature type="compositionally biased region" description="Basic and acidic residues" evidence="22">
    <location>
        <begin position="475"/>
        <end position="496"/>
    </location>
</feature>
<evidence type="ECO:0000256" key="18">
    <source>
        <dbReference type="ARBA" id="ARBA00029843"/>
    </source>
</evidence>
<keyword evidence="16" id="KW-1207">Sterol metabolism</keyword>
<comment type="similarity">
    <text evidence="3">Belongs to the glycosyltransferase 28 family.</text>
</comment>
<keyword evidence="6" id="KW-0963">Cytoplasm</keyword>
<keyword evidence="12" id="KW-0072">Autophagy</keyword>
<accession>A0AAE8N322</accession>
<feature type="region of interest" description="Disordered" evidence="22">
    <location>
        <begin position="1380"/>
        <end position="1427"/>
    </location>
</feature>
<keyword evidence="7" id="KW-0444">Lipid biosynthesis</keyword>